<name>A0A8J2Y881_9FLAO</name>
<reference evidence="1" key="1">
    <citation type="journal article" date="2014" name="Int. J. Syst. Evol. Microbiol.">
        <title>Complete genome sequence of Corynebacterium casei LMG S-19264T (=DSM 44701T), isolated from a smear-ripened cheese.</title>
        <authorList>
            <consortium name="US DOE Joint Genome Institute (JGI-PGF)"/>
            <person name="Walter F."/>
            <person name="Albersmeier A."/>
            <person name="Kalinowski J."/>
            <person name="Ruckert C."/>
        </authorList>
    </citation>
    <scope>NUCLEOTIDE SEQUENCE</scope>
    <source>
        <strain evidence="1">CGMCC 1.12924</strain>
    </source>
</reference>
<accession>A0A8J2Y881</accession>
<protein>
    <recommendedName>
        <fullName evidence="3">Cytochrome c</fullName>
    </recommendedName>
</protein>
<sequence>MSRFSFLLLIIACCSCQNDNEKALQNPGSDKGEKKYDLYEPSEMALLMNVMYDIQNQLKGSIQNGDSLSNFPEEILKIHTAQMSDFKERNQAFEAYSHLFVEKFELIFDTTSQVPLKKRYNDAVNLCLNCHQTECTGPIPRIKKLLIK</sequence>
<gene>
    <name evidence="1" type="ORF">GCM10011312_14580</name>
</gene>
<dbReference type="Proteomes" id="UP000652231">
    <property type="component" value="Unassembled WGS sequence"/>
</dbReference>
<organism evidence="1 2">
    <name type="scientific">Planktosalinus lacus</name>
    <dbReference type="NCBI Taxonomy" id="1526573"/>
    <lineage>
        <taxon>Bacteria</taxon>
        <taxon>Pseudomonadati</taxon>
        <taxon>Bacteroidota</taxon>
        <taxon>Flavobacteriia</taxon>
        <taxon>Flavobacteriales</taxon>
        <taxon>Flavobacteriaceae</taxon>
        <taxon>Planktosalinus</taxon>
    </lineage>
</organism>
<dbReference type="EMBL" id="BMGK01000005">
    <property type="protein sequence ID" value="GGD91856.1"/>
    <property type="molecule type" value="Genomic_DNA"/>
</dbReference>
<keyword evidence="2" id="KW-1185">Reference proteome</keyword>
<evidence type="ECO:0000313" key="2">
    <source>
        <dbReference type="Proteomes" id="UP000652231"/>
    </source>
</evidence>
<comment type="caution">
    <text evidence="1">The sequence shown here is derived from an EMBL/GenBank/DDBJ whole genome shotgun (WGS) entry which is preliminary data.</text>
</comment>
<dbReference type="AlphaFoldDB" id="A0A8J2Y881"/>
<dbReference type="RefSeq" id="WP_188441072.1">
    <property type="nucleotide sequence ID" value="NZ_BMGK01000005.1"/>
</dbReference>
<proteinExistence type="predicted"/>
<evidence type="ECO:0000313" key="1">
    <source>
        <dbReference type="EMBL" id="GGD91856.1"/>
    </source>
</evidence>
<reference evidence="1" key="2">
    <citation type="submission" date="2020-09" db="EMBL/GenBank/DDBJ databases">
        <authorList>
            <person name="Sun Q."/>
            <person name="Zhou Y."/>
        </authorList>
    </citation>
    <scope>NUCLEOTIDE SEQUENCE</scope>
    <source>
        <strain evidence="1">CGMCC 1.12924</strain>
    </source>
</reference>
<evidence type="ECO:0008006" key="3">
    <source>
        <dbReference type="Google" id="ProtNLM"/>
    </source>
</evidence>